<gene>
    <name evidence="1" type="primary">amiC_1</name>
    <name evidence="1" type="ORF">XINFAN_02124</name>
</gene>
<proteinExistence type="predicted"/>
<protein>
    <submittedName>
        <fullName evidence="1">Aliphatic amidase expression-regulating protein</fullName>
    </submittedName>
</protein>
<dbReference type="SUPFAM" id="SSF53822">
    <property type="entry name" value="Periplasmic binding protein-like I"/>
    <property type="match status" value="1"/>
</dbReference>
<dbReference type="PANTHER" id="PTHR47628">
    <property type="match status" value="1"/>
</dbReference>
<accession>A0A3P5XB09</accession>
<dbReference type="GO" id="GO:0006865">
    <property type="term" value="P:amino acid transport"/>
    <property type="evidence" value="ECO:0007669"/>
    <property type="project" value="InterPro"/>
</dbReference>
<dbReference type="Pfam" id="PF13433">
    <property type="entry name" value="Peripla_BP_5"/>
    <property type="match status" value="1"/>
</dbReference>
<dbReference type="InterPro" id="IPR000709">
    <property type="entry name" value="Leu_Ile_Val-bd"/>
</dbReference>
<dbReference type="InterPro" id="IPR028082">
    <property type="entry name" value="Peripla_BP_I"/>
</dbReference>
<dbReference type="CDD" id="cd06357">
    <property type="entry name" value="PBP1_AmiC"/>
    <property type="match status" value="1"/>
</dbReference>
<name>A0A3P5XB09_9RHOB</name>
<dbReference type="EMBL" id="UXAW01000069">
    <property type="protein sequence ID" value="VDC28475.1"/>
    <property type="molecule type" value="Genomic_DNA"/>
</dbReference>
<dbReference type="Proteomes" id="UP000277498">
    <property type="component" value="Unassembled WGS sequence"/>
</dbReference>
<evidence type="ECO:0000313" key="1">
    <source>
        <dbReference type="EMBL" id="VDC28475.1"/>
    </source>
</evidence>
<dbReference type="AlphaFoldDB" id="A0A3P5XB09"/>
<dbReference type="GO" id="GO:0033218">
    <property type="term" value="F:amide binding"/>
    <property type="evidence" value="ECO:0007669"/>
    <property type="project" value="InterPro"/>
</dbReference>
<dbReference type="PANTHER" id="PTHR47628:SF1">
    <property type="entry name" value="ALIPHATIC AMIDASE EXPRESSION-REGULATING PROTEIN"/>
    <property type="match status" value="1"/>
</dbReference>
<sequence length="389" mass="43010">MIDTGDTWKLGILFSETGSTAVIERSQKRGALLAIQEINAAGGVAGRLIEPVDCDPGSIPCEYGRLAEKLIAEDCVRAMIGCFMSSARKEVLPVVERRNILFFYPTLYEGFEYSPNVIYGGACPNQNSVPLASYLLENYGNRFYFIGSDYIYPRESNRVMRNILRQGGGEVVGEVYIPFDAAQDEIDGILADVAAKAPDVIFSTAVGETSVRLYQSYHAAGHDARRVPIASLTANEAEMAEIGREASVGHITAAPWFNTIDTPASRRFRESYAREFGPDIKVTSCAEAAYFQTHMFAAALDKVGGLDPDQLRECLLGASWDAPQGQVKIDPDNGHTWLHSRIARVDEKGEFIVQREVIRPVKPDPYLVTPDLNDRRLRLRKATPKARQP</sequence>
<reference evidence="1 2" key="1">
    <citation type="submission" date="2018-11" db="EMBL/GenBank/DDBJ databases">
        <authorList>
            <person name="Criscuolo A."/>
        </authorList>
    </citation>
    <scope>NUCLEOTIDE SEQUENCE [LARGE SCALE GENOMIC DNA]</scope>
    <source>
        <strain evidence="1">ACIP111625</strain>
    </source>
</reference>
<dbReference type="Gene3D" id="3.40.50.2300">
    <property type="match status" value="2"/>
</dbReference>
<dbReference type="InterPro" id="IPR039570">
    <property type="entry name" value="AmiC_PBP1"/>
</dbReference>
<evidence type="ECO:0000313" key="2">
    <source>
        <dbReference type="Proteomes" id="UP000277498"/>
    </source>
</evidence>
<dbReference type="RefSeq" id="WP_233352191.1">
    <property type="nucleotide sequence ID" value="NZ_UXAW01000069.1"/>
</dbReference>
<organism evidence="1 2">
    <name type="scientific">Pseudogemmobacter humi</name>
    <dbReference type="NCBI Taxonomy" id="2483812"/>
    <lineage>
        <taxon>Bacteria</taxon>
        <taxon>Pseudomonadati</taxon>
        <taxon>Pseudomonadota</taxon>
        <taxon>Alphaproteobacteria</taxon>
        <taxon>Rhodobacterales</taxon>
        <taxon>Paracoccaceae</taxon>
        <taxon>Pseudogemmobacter</taxon>
    </lineage>
</organism>
<keyword evidence="2" id="KW-1185">Reference proteome</keyword>
<dbReference type="PRINTS" id="PR00337">
    <property type="entry name" value="LEUILEVALBP"/>
</dbReference>